<dbReference type="Proteomes" id="UP000182829">
    <property type="component" value="Unassembled WGS sequence"/>
</dbReference>
<organism evidence="2 3">
    <name type="scientific">Natronobacterium gregoryi</name>
    <dbReference type="NCBI Taxonomy" id="44930"/>
    <lineage>
        <taxon>Archaea</taxon>
        <taxon>Methanobacteriati</taxon>
        <taxon>Methanobacteriota</taxon>
        <taxon>Stenosarchaea group</taxon>
        <taxon>Halobacteria</taxon>
        <taxon>Halobacteriales</taxon>
        <taxon>Natrialbaceae</taxon>
        <taxon>Natronobacterium</taxon>
    </lineage>
</organism>
<dbReference type="AlphaFoldDB" id="A0A1I3JCZ4"/>
<accession>A0A1I3JCZ4</accession>
<dbReference type="OrthoDB" id="247722at2157"/>
<feature type="domain" description="DUF7344" evidence="1">
    <location>
        <begin position="13"/>
        <end position="89"/>
    </location>
</feature>
<dbReference type="OMA" id="TSTFDRW"/>
<dbReference type="Pfam" id="PF24035">
    <property type="entry name" value="DUF7344"/>
    <property type="match status" value="1"/>
</dbReference>
<sequence>MCNDAIEFDTLLDLCRHVRRRVVLGVFIDRSESTTVTALAEAVVEHDCDASATPRTGRTNATIALSHRHLPKLDSAGLLEYDSTNHLVTPTSTFDRWKPQIGAIVEADPELETPIDL</sequence>
<reference evidence="2 3" key="1">
    <citation type="submission" date="2016-10" db="EMBL/GenBank/DDBJ databases">
        <authorList>
            <person name="de Groot N.N."/>
        </authorList>
    </citation>
    <scope>NUCLEOTIDE SEQUENCE [LARGE SCALE GENOMIC DNA]</scope>
    <source>
        <strain evidence="2 3">SP2</strain>
    </source>
</reference>
<evidence type="ECO:0000313" key="3">
    <source>
        <dbReference type="Proteomes" id="UP000182829"/>
    </source>
</evidence>
<proteinExistence type="predicted"/>
<dbReference type="RefSeq" id="WP_005577526.1">
    <property type="nucleotide sequence ID" value="NZ_FORO01000002.1"/>
</dbReference>
<evidence type="ECO:0000313" key="2">
    <source>
        <dbReference type="EMBL" id="SFI58084.1"/>
    </source>
</evidence>
<gene>
    <name evidence="2" type="ORF">SAMN05443661_10242</name>
</gene>
<evidence type="ECO:0000259" key="1">
    <source>
        <dbReference type="Pfam" id="PF24035"/>
    </source>
</evidence>
<dbReference type="EMBL" id="FORO01000002">
    <property type="protein sequence ID" value="SFI58084.1"/>
    <property type="molecule type" value="Genomic_DNA"/>
</dbReference>
<protein>
    <recommendedName>
        <fullName evidence="1">DUF7344 domain-containing protein</fullName>
    </recommendedName>
</protein>
<dbReference type="InterPro" id="IPR055768">
    <property type="entry name" value="DUF7344"/>
</dbReference>
<dbReference type="GeneID" id="14207906"/>
<name>A0A1I3JCZ4_9EURY</name>